<reference evidence="5 6" key="1">
    <citation type="submission" date="2024-09" db="EMBL/GenBank/DDBJ databases">
        <authorList>
            <person name="Sun Q."/>
            <person name="Mori K."/>
        </authorList>
    </citation>
    <scope>NUCLEOTIDE SEQUENCE [LARGE SCALE GENOMIC DNA]</scope>
    <source>
        <strain evidence="5 6">CECT 7682</strain>
    </source>
</reference>
<sequence>MMERTKPFVDLPEKALNEIKAQRQEVFYSKPKRLYLQNHSSIEGFDFIVEGEYEGFFYDRNQNKRRVEKFGPGKMFGGISYLYNKGVSLQTVDVKENTKVHRLSHKLFNKLCDDYPEFRNHFILEIGKRMLDQEFVHFIKGATHYPQQNNITSDSFYSHKVASLNPRELVTCAPFTSIQEVANLMADHKTSCVFIKGEQDKILGYVTDITLRDQVIAKNIPTHTPVEEVMKTDMVSIDTDAYIYESLLLMFQTKTRYLLVAKDGKYVGFISRNKLLSEQSQSPFLFIQSVKQATSIEELKIKWSQVPATVHQLLERGVKSETVNQVVTTVSDTIALRVIDQVIHEVGPPPSRFVFITLGSEGRKEQTLKTDQDNAIIYEDKANEQRELVRKYFLKFAEKVSENLNTIGFSFCKGGFMAKNPKWTHSLSHWKRNYDAWMTESTQETVMKYSTFFDNRAIYGDFSILEELHVYMDKQLEVPLERFFYNMATNALQYEPPLTFFKGIKTFTVGEQKVFDIKKAMTPIVDITRVFALKHKIFLTNTGERLNALKEKGHLTEKECQELKQSYYYLMGLRLDRQAQQIMIDKAEPENFISIDSLTKIEKVTIIEIFKVIRNFQMKVKIDFTNTIF</sequence>
<keyword evidence="1" id="KW-0677">Repeat</keyword>
<dbReference type="PANTHER" id="PTHR48108">
    <property type="entry name" value="CBS DOMAIN-CONTAINING PROTEIN CBSX2, CHLOROPLASTIC"/>
    <property type="match status" value="1"/>
</dbReference>
<dbReference type="InterPro" id="IPR005105">
    <property type="entry name" value="GlnD_Uridyltrans_N"/>
</dbReference>
<dbReference type="InterPro" id="IPR018821">
    <property type="entry name" value="DUF294_put_nucleoTrafse_sb-bd"/>
</dbReference>
<dbReference type="PROSITE" id="PS50042">
    <property type="entry name" value="CNMP_BINDING_3"/>
    <property type="match status" value="1"/>
</dbReference>
<dbReference type="CDD" id="cd00038">
    <property type="entry name" value="CAP_ED"/>
    <property type="match status" value="1"/>
</dbReference>
<evidence type="ECO:0000259" key="4">
    <source>
        <dbReference type="PROSITE" id="PS51371"/>
    </source>
</evidence>
<evidence type="ECO:0000256" key="1">
    <source>
        <dbReference type="ARBA" id="ARBA00022737"/>
    </source>
</evidence>
<dbReference type="InterPro" id="IPR014710">
    <property type="entry name" value="RmlC-like_jellyroll"/>
</dbReference>
<dbReference type="PANTHER" id="PTHR48108:SF34">
    <property type="entry name" value="CBS DOMAIN-CONTAINING PROTEIN YHCV"/>
    <property type="match status" value="1"/>
</dbReference>
<proteinExistence type="predicted"/>
<dbReference type="EMBL" id="JBHMEW010000065">
    <property type="protein sequence ID" value="MFB9213039.1"/>
    <property type="molecule type" value="Genomic_DNA"/>
</dbReference>
<dbReference type="InterPro" id="IPR051462">
    <property type="entry name" value="CBS_domain-containing"/>
</dbReference>
<dbReference type="SUPFAM" id="SSF51206">
    <property type="entry name" value="cAMP-binding domain-like"/>
    <property type="match status" value="1"/>
</dbReference>
<dbReference type="InterPro" id="IPR018490">
    <property type="entry name" value="cNMP-bd_dom_sf"/>
</dbReference>
<dbReference type="CDD" id="cd05401">
    <property type="entry name" value="NT_GlnE_GlnD_like"/>
    <property type="match status" value="1"/>
</dbReference>
<dbReference type="InterPro" id="IPR000595">
    <property type="entry name" value="cNMP-bd_dom"/>
</dbReference>
<dbReference type="InterPro" id="IPR000644">
    <property type="entry name" value="CBS_dom"/>
</dbReference>
<evidence type="ECO:0000313" key="5">
    <source>
        <dbReference type="EMBL" id="MFB9213039.1"/>
    </source>
</evidence>
<dbReference type="SMART" id="SM00116">
    <property type="entry name" value="CBS"/>
    <property type="match status" value="2"/>
</dbReference>
<gene>
    <name evidence="5" type="ORF">ACFFUR_14580</name>
</gene>
<dbReference type="PROSITE" id="PS51371">
    <property type="entry name" value="CBS"/>
    <property type="match status" value="2"/>
</dbReference>
<dbReference type="Pfam" id="PF10335">
    <property type="entry name" value="DUF294_C"/>
    <property type="match status" value="1"/>
</dbReference>
<evidence type="ECO:0000256" key="2">
    <source>
        <dbReference type="PROSITE-ProRule" id="PRU00703"/>
    </source>
</evidence>
<dbReference type="Gene3D" id="3.10.580.10">
    <property type="entry name" value="CBS-domain"/>
    <property type="match status" value="1"/>
</dbReference>
<feature type="domain" description="CBS" evidence="4">
    <location>
        <begin position="164"/>
        <end position="222"/>
    </location>
</feature>
<dbReference type="Pfam" id="PF00571">
    <property type="entry name" value="CBS"/>
    <property type="match status" value="2"/>
</dbReference>
<dbReference type="Gene3D" id="2.60.120.10">
    <property type="entry name" value="Jelly Rolls"/>
    <property type="match status" value="1"/>
</dbReference>
<keyword evidence="6" id="KW-1185">Reference proteome</keyword>
<feature type="domain" description="CBS" evidence="4">
    <location>
        <begin position="230"/>
        <end position="289"/>
    </location>
</feature>
<feature type="domain" description="Cyclic nucleotide-binding" evidence="3">
    <location>
        <begin position="7"/>
        <end position="129"/>
    </location>
</feature>
<dbReference type="SUPFAM" id="SSF54631">
    <property type="entry name" value="CBS-domain pair"/>
    <property type="match status" value="1"/>
</dbReference>
<dbReference type="Proteomes" id="UP001589654">
    <property type="component" value="Unassembled WGS sequence"/>
</dbReference>
<evidence type="ECO:0000259" key="3">
    <source>
        <dbReference type="PROSITE" id="PS50042"/>
    </source>
</evidence>
<dbReference type="InterPro" id="IPR046342">
    <property type="entry name" value="CBS_dom_sf"/>
</dbReference>
<comment type="caution">
    <text evidence="5">The sequence shown here is derived from an EMBL/GenBank/DDBJ whole genome shotgun (WGS) entry which is preliminary data.</text>
</comment>
<keyword evidence="2" id="KW-0129">CBS domain</keyword>
<organism evidence="5 6">
    <name type="scientific">Echinicola jeungdonensis</name>
    <dbReference type="NCBI Taxonomy" id="709343"/>
    <lineage>
        <taxon>Bacteria</taxon>
        <taxon>Pseudomonadati</taxon>
        <taxon>Bacteroidota</taxon>
        <taxon>Cytophagia</taxon>
        <taxon>Cytophagales</taxon>
        <taxon>Cyclobacteriaceae</taxon>
        <taxon>Echinicola</taxon>
    </lineage>
</organism>
<evidence type="ECO:0000313" key="6">
    <source>
        <dbReference type="Proteomes" id="UP001589654"/>
    </source>
</evidence>
<dbReference type="RefSeq" id="WP_353959635.1">
    <property type="nucleotide sequence ID" value="NZ_JAUFQT010000001.1"/>
</dbReference>
<protein>
    <submittedName>
        <fullName evidence="5">DUF294 nucleotidyltransferase-like domain-containing protein</fullName>
    </submittedName>
</protein>
<accession>A0ABV5J893</accession>
<name>A0ABV5J893_9BACT</name>
<dbReference type="Pfam" id="PF03445">
    <property type="entry name" value="DUF294"/>
    <property type="match status" value="1"/>
</dbReference>